<accession>A0A345EBA9</accession>
<reference evidence="2 3" key="1">
    <citation type="submission" date="2018-07" db="EMBL/GenBank/DDBJ databases">
        <title>Genome sequences of Haloplanus sp. CBA1112.</title>
        <authorList>
            <person name="Kim Y.B."/>
            <person name="Roh S.W."/>
        </authorList>
    </citation>
    <scope>NUCLEOTIDE SEQUENCE [LARGE SCALE GENOMIC DNA]</scope>
    <source>
        <strain evidence="2 3">CBA1112</strain>
    </source>
</reference>
<name>A0A345EBA9_9EURY</name>
<evidence type="ECO:0000256" key="1">
    <source>
        <dbReference type="SAM" id="Phobius"/>
    </source>
</evidence>
<dbReference type="EMBL" id="CP031148">
    <property type="protein sequence ID" value="AXG09481.1"/>
    <property type="molecule type" value="Genomic_DNA"/>
</dbReference>
<protein>
    <submittedName>
        <fullName evidence="2">Uncharacterized protein</fullName>
    </submittedName>
</protein>
<evidence type="ECO:0000313" key="3">
    <source>
        <dbReference type="Proteomes" id="UP000252985"/>
    </source>
</evidence>
<dbReference type="AlphaFoldDB" id="A0A345EBA9"/>
<dbReference type="GeneID" id="37286541"/>
<dbReference type="Proteomes" id="UP000252985">
    <property type="component" value="Chromosome"/>
</dbReference>
<keyword evidence="1" id="KW-1133">Transmembrane helix</keyword>
<keyword evidence="1" id="KW-0812">Transmembrane</keyword>
<proteinExistence type="predicted"/>
<sequence length="103" mass="10437">MQNAIWDATTGQPQHTGQVHTMTGGSAGGQGCGCAGCCSSSTTSGGNQAANIDNDVSVTGGTVTDTIQSLAAPGTLSTEDALLIWTALNTAILAYWAYTEVRR</sequence>
<feature type="transmembrane region" description="Helical" evidence="1">
    <location>
        <begin position="82"/>
        <end position="98"/>
    </location>
</feature>
<gene>
    <name evidence="2" type="ORF">DU484_06145</name>
</gene>
<dbReference type="RefSeq" id="WP_114605401.1">
    <property type="nucleotide sequence ID" value="NZ_CP031148.1"/>
</dbReference>
<organism evidence="2 3">
    <name type="scientific">Haloplanus rubicundus</name>
    <dbReference type="NCBI Taxonomy" id="1547898"/>
    <lineage>
        <taxon>Archaea</taxon>
        <taxon>Methanobacteriati</taxon>
        <taxon>Methanobacteriota</taxon>
        <taxon>Stenosarchaea group</taxon>
        <taxon>Halobacteria</taxon>
        <taxon>Halobacteriales</taxon>
        <taxon>Haloferacaceae</taxon>
        <taxon>Haloplanus</taxon>
    </lineage>
</organism>
<dbReference type="KEGG" id="haq:DU484_06145"/>
<keyword evidence="1" id="KW-0472">Membrane</keyword>
<evidence type="ECO:0000313" key="2">
    <source>
        <dbReference type="EMBL" id="AXG09481.1"/>
    </source>
</evidence>